<dbReference type="PANTHER" id="PTHR12585:SF69">
    <property type="entry name" value="FI11703P"/>
    <property type="match status" value="1"/>
</dbReference>
<dbReference type="GO" id="GO:0005634">
    <property type="term" value="C:nucleus"/>
    <property type="evidence" value="ECO:0007669"/>
    <property type="project" value="UniProtKB-SubCell"/>
</dbReference>
<dbReference type="GO" id="GO:0007062">
    <property type="term" value="P:sister chromatid cohesion"/>
    <property type="evidence" value="ECO:0007669"/>
    <property type="project" value="InterPro"/>
</dbReference>
<proteinExistence type="predicted"/>
<dbReference type="InterPro" id="IPR006910">
    <property type="entry name" value="Rad21_Rec8_N"/>
</dbReference>
<dbReference type="STRING" id="765440.A0A0C3FMA0"/>
<name>A0A0C3FMA0_PILCF</name>
<dbReference type="GO" id="GO:0003682">
    <property type="term" value="F:chromatin binding"/>
    <property type="evidence" value="ECO:0007669"/>
    <property type="project" value="TreeGrafter"/>
</dbReference>
<feature type="region of interest" description="Disordered" evidence="3">
    <location>
        <begin position="595"/>
        <end position="619"/>
    </location>
</feature>
<dbReference type="GO" id="GO:0008278">
    <property type="term" value="C:cohesin complex"/>
    <property type="evidence" value="ECO:0007669"/>
    <property type="project" value="InterPro"/>
</dbReference>
<dbReference type="InterPro" id="IPR039781">
    <property type="entry name" value="Rad21/Rec8-like"/>
</dbReference>
<feature type="compositionally biased region" description="Low complexity" evidence="3">
    <location>
        <begin position="595"/>
        <end position="612"/>
    </location>
</feature>
<evidence type="ECO:0000256" key="3">
    <source>
        <dbReference type="SAM" id="MobiDB-lite"/>
    </source>
</evidence>
<dbReference type="AlphaFoldDB" id="A0A0C3FMA0"/>
<reference evidence="6" key="2">
    <citation type="submission" date="2015-01" db="EMBL/GenBank/DDBJ databases">
        <title>Evolutionary Origins and Diversification of the Mycorrhizal Mutualists.</title>
        <authorList>
            <consortium name="DOE Joint Genome Institute"/>
            <consortium name="Mycorrhizal Genomics Consortium"/>
            <person name="Kohler A."/>
            <person name="Kuo A."/>
            <person name="Nagy L.G."/>
            <person name="Floudas D."/>
            <person name="Copeland A."/>
            <person name="Barry K.W."/>
            <person name="Cichocki N."/>
            <person name="Veneault-Fourrey C."/>
            <person name="LaButti K."/>
            <person name="Lindquist E.A."/>
            <person name="Lipzen A."/>
            <person name="Lundell T."/>
            <person name="Morin E."/>
            <person name="Murat C."/>
            <person name="Riley R."/>
            <person name="Ohm R."/>
            <person name="Sun H."/>
            <person name="Tunlid A."/>
            <person name="Henrissat B."/>
            <person name="Grigoriev I.V."/>
            <person name="Hibbett D.S."/>
            <person name="Martin F."/>
        </authorList>
    </citation>
    <scope>NUCLEOTIDE SEQUENCE [LARGE SCALE GENOMIC DNA]</scope>
    <source>
        <strain evidence="6">F 1598</strain>
    </source>
</reference>
<dbReference type="Proteomes" id="UP000054166">
    <property type="component" value="Unassembled WGS sequence"/>
</dbReference>
<feature type="domain" description="Rad21/Rec8-like protein N-terminal" evidence="4">
    <location>
        <begin position="1"/>
        <end position="104"/>
    </location>
</feature>
<dbReference type="OrthoDB" id="10071381at2759"/>
<organism evidence="5 6">
    <name type="scientific">Piloderma croceum (strain F 1598)</name>
    <dbReference type="NCBI Taxonomy" id="765440"/>
    <lineage>
        <taxon>Eukaryota</taxon>
        <taxon>Fungi</taxon>
        <taxon>Dikarya</taxon>
        <taxon>Basidiomycota</taxon>
        <taxon>Agaricomycotina</taxon>
        <taxon>Agaricomycetes</taxon>
        <taxon>Agaricomycetidae</taxon>
        <taxon>Atheliales</taxon>
        <taxon>Atheliaceae</taxon>
        <taxon>Piloderma</taxon>
    </lineage>
</organism>
<protein>
    <recommendedName>
        <fullName evidence="4">Rad21/Rec8-like protein N-terminal domain-containing protein</fullName>
    </recommendedName>
</protein>
<reference evidence="5 6" key="1">
    <citation type="submission" date="2014-04" db="EMBL/GenBank/DDBJ databases">
        <authorList>
            <consortium name="DOE Joint Genome Institute"/>
            <person name="Kuo A."/>
            <person name="Tarkka M."/>
            <person name="Buscot F."/>
            <person name="Kohler A."/>
            <person name="Nagy L.G."/>
            <person name="Floudas D."/>
            <person name="Copeland A."/>
            <person name="Barry K.W."/>
            <person name="Cichocki N."/>
            <person name="Veneault-Fourrey C."/>
            <person name="LaButti K."/>
            <person name="Lindquist E.A."/>
            <person name="Lipzen A."/>
            <person name="Lundell T."/>
            <person name="Morin E."/>
            <person name="Murat C."/>
            <person name="Sun H."/>
            <person name="Tunlid A."/>
            <person name="Henrissat B."/>
            <person name="Grigoriev I.V."/>
            <person name="Hibbett D.S."/>
            <person name="Martin F."/>
            <person name="Nordberg H.P."/>
            <person name="Cantor M.N."/>
            <person name="Hua S.X."/>
        </authorList>
    </citation>
    <scope>NUCLEOTIDE SEQUENCE [LARGE SCALE GENOMIC DNA]</scope>
    <source>
        <strain evidence="5 6">F 1598</strain>
    </source>
</reference>
<dbReference type="HOGENOM" id="CLU_013328_0_0_1"/>
<evidence type="ECO:0000256" key="2">
    <source>
        <dbReference type="ARBA" id="ARBA00023242"/>
    </source>
</evidence>
<evidence type="ECO:0000256" key="1">
    <source>
        <dbReference type="ARBA" id="ARBA00004123"/>
    </source>
</evidence>
<evidence type="ECO:0000313" key="5">
    <source>
        <dbReference type="EMBL" id="KIM85185.1"/>
    </source>
</evidence>
<feature type="region of interest" description="Disordered" evidence="3">
    <location>
        <begin position="139"/>
        <end position="158"/>
    </location>
</feature>
<gene>
    <name evidence="5" type="ORF">PILCRDRAFT_96366</name>
</gene>
<dbReference type="InParanoid" id="A0A0C3FMA0"/>
<dbReference type="Pfam" id="PF04825">
    <property type="entry name" value="Rad21_Rec8_N"/>
    <property type="match status" value="1"/>
</dbReference>
<dbReference type="PANTHER" id="PTHR12585">
    <property type="entry name" value="SCC1 / RAD21 FAMILY MEMBER"/>
    <property type="match status" value="1"/>
</dbReference>
<evidence type="ECO:0000259" key="4">
    <source>
        <dbReference type="Pfam" id="PF04825"/>
    </source>
</evidence>
<keyword evidence="6" id="KW-1185">Reference proteome</keyword>
<sequence length="668" mass="73047">MFFTPELLAKRDSGFGLLWLAATLGSKSTFKRLPKRSVLTADITQLCDLIAEPAEPLALRLSSNLMVGVARYFKQEIFMSDVTICFNSLKKVVQELHSMSATDAQLQMAQPSIRPSALTLVADPRMTFAMDFDNLVAPGGEEDDDFDPKSKKGKGRPKLKAVPLAENLRADLHTLNENHEHLLSASFDVSLNGSGVLPPSSSQFDEGFGYGLADNFFGAPDDLDVGGGIGDELARELGEGWGASPIKGRNDIDIDVDAPADLGMDAAMEFDMDGDFLLENELGRAASETSLVTDLTRKLGKKNKQKIYRLLPLRLHHSLAAFLRQLLALDSEGPLPEDKGPNKRPLKKTKRVRLLLDPRTELTDDELKTARTQYLEGQNILRREIFQKRSEKECGKVVENMLWGVPTGLQAQVLVDFWLENYKVQVEARSGLLHVDVHDEPPKKRRKIRDPDFEDNTGKRTEAGEAPDEWNPDIDMDMDMDMGVGFGGNVDFHNLPLLFQHFCSVAFVQTMTPMEPGQGRLGSSRPPSIQGGNFGIDIGTQNSLGGSQRSTFFPWDHAGDAGASSSVTGIAFDSAGPGGDKVSFDNVEVRMRGSSLSAGSRRASSLLPSRRGSMGGVPASPGTLGEDLQFAGEDFAFDVPANHSAALESQLSDFNLVNLERNSFNFLE</sequence>
<dbReference type="EMBL" id="KN832985">
    <property type="protein sequence ID" value="KIM85185.1"/>
    <property type="molecule type" value="Genomic_DNA"/>
</dbReference>
<accession>A0A0C3FMA0</accession>
<evidence type="ECO:0000313" key="6">
    <source>
        <dbReference type="Proteomes" id="UP000054166"/>
    </source>
</evidence>
<dbReference type="GO" id="GO:1990414">
    <property type="term" value="P:replication-born double-strand break repair via sister chromatid exchange"/>
    <property type="evidence" value="ECO:0007669"/>
    <property type="project" value="TreeGrafter"/>
</dbReference>
<keyword evidence="2" id="KW-0539">Nucleus</keyword>
<comment type="subcellular location">
    <subcellularLocation>
        <location evidence="1">Nucleus</location>
    </subcellularLocation>
</comment>
<feature type="region of interest" description="Disordered" evidence="3">
    <location>
        <begin position="441"/>
        <end position="472"/>
    </location>
</feature>